<feature type="transmembrane region" description="Helical" evidence="8">
    <location>
        <begin position="58"/>
        <end position="77"/>
    </location>
</feature>
<evidence type="ECO:0000313" key="10">
    <source>
        <dbReference type="Proteomes" id="UP000229641"/>
    </source>
</evidence>
<evidence type="ECO:0000313" key="9">
    <source>
        <dbReference type="EMBL" id="PIQ89031.1"/>
    </source>
</evidence>
<gene>
    <name evidence="9" type="primary">mreD</name>
    <name evidence="9" type="ORF">COV72_05150</name>
</gene>
<evidence type="ECO:0000256" key="4">
    <source>
        <dbReference type="ARBA" id="ARBA00022692"/>
    </source>
</evidence>
<evidence type="ECO:0000256" key="6">
    <source>
        <dbReference type="ARBA" id="ARBA00022989"/>
    </source>
</evidence>
<evidence type="ECO:0000256" key="2">
    <source>
        <dbReference type="ARBA" id="ARBA00007776"/>
    </source>
</evidence>
<accession>A0A2H0LXB1</accession>
<evidence type="ECO:0000256" key="1">
    <source>
        <dbReference type="ARBA" id="ARBA00004651"/>
    </source>
</evidence>
<dbReference type="Pfam" id="PF04093">
    <property type="entry name" value="MreD"/>
    <property type="match status" value="1"/>
</dbReference>
<dbReference type="Proteomes" id="UP000229641">
    <property type="component" value="Unassembled WGS sequence"/>
</dbReference>
<dbReference type="NCBIfam" id="TIGR03426">
    <property type="entry name" value="shape_MreD"/>
    <property type="match status" value="1"/>
</dbReference>
<proteinExistence type="inferred from homology"/>
<dbReference type="InterPro" id="IPR007227">
    <property type="entry name" value="Cell_shape_determining_MreD"/>
</dbReference>
<keyword evidence="6 8" id="KW-1133">Transmembrane helix</keyword>
<feature type="transmembrane region" description="Helical" evidence="8">
    <location>
        <begin position="92"/>
        <end position="113"/>
    </location>
</feature>
<name>A0A2H0LXB1_9BACT</name>
<evidence type="ECO:0000256" key="7">
    <source>
        <dbReference type="ARBA" id="ARBA00023136"/>
    </source>
</evidence>
<dbReference type="AlphaFoldDB" id="A0A2H0LXB1"/>
<dbReference type="EMBL" id="PCWA01000075">
    <property type="protein sequence ID" value="PIQ89031.1"/>
    <property type="molecule type" value="Genomic_DNA"/>
</dbReference>
<dbReference type="GO" id="GO:0005886">
    <property type="term" value="C:plasma membrane"/>
    <property type="evidence" value="ECO:0007669"/>
    <property type="project" value="UniProtKB-SubCell"/>
</dbReference>
<comment type="similarity">
    <text evidence="2">Belongs to the MreD family.</text>
</comment>
<evidence type="ECO:0000256" key="5">
    <source>
        <dbReference type="ARBA" id="ARBA00022960"/>
    </source>
</evidence>
<comment type="caution">
    <text evidence="9">The sequence shown here is derived from an EMBL/GenBank/DDBJ whole genome shotgun (WGS) entry which is preliminary data.</text>
</comment>
<evidence type="ECO:0000256" key="3">
    <source>
        <dbReference type="ARBA" id="ARBA00022475"/>
    </source>
</evidence>
<reference evidence="9 10" key="1">
    <citation type="submission" date="2017-09" db="EMBL/GenBank/DDBJ databases">
        <title>Depth-based differentiation of microbial function through sediment-hosted aquifers and enrichment of novel symbionts in the deep terrestrial subsurface.</title>
        <authorList>
            <person name="Probst A.J."/>
            <person name="Ladd B."/>
            <person name="Jarett J.K."/>
            <person name="Geller-Mcgrath D.E."/>
            <person name="Sieber C.M."/>
            <person name="Emerson J.B."/>
            <person name="Anantharaman K."/>
            <person name="Thomas B.C."/>
            <person name="Malmstrom R."/>
            <person name="Stieglmeier M."/>
            <person name="Klingl A."/>
            <person name="Woyke T."/>
            <person name="Ryan C.M."/>
            <person name="Banfield J.F."/>
        </authorList>
    </citation>
    <scope>NUCLEOTIDE SEQUENCE [LARGE SCALE GENOMIC DNA]</scope>
    <source>
        <strain evidence="9">CG11_big_fil_rev_8_21_14_0_20_42_13</strain>
    </source>
</reference>
<sequence>MIILYILLCLVFGIVLPPNLFLFNVRPDIFLILVVFAGLFGLKKALFIAFLCGMLKDAVSSAPFGANIFYFTLWVLISDRINKHLYKDNRVLYLLIVVLATIGDFLLHILLNSLMIKGNFAAGRFLFLTLFVEVIYNILFAYILFDVFKKAARGLFV</sequence>
<keyword evidence="5" id="KW-0133">Cell shape</keyword>
<feature type="transmembrane region" description="Helical" evidence="8">
    <location>
        <begin position="29"/>
        <end position="51"/>
    </location>
</feature>
<comment type="subcellular location">
    <subcellularLocation>
        <location evidence="1">Cell membrane</location>
        <topology evidence="1">Multi-pass membrane protein</topology>
    </subcellularLocation>
</comment>
<protein>
    <submittedName>
        <fullName evidence="9">Rod shape-determining protein MreD</fullName>
    </submittedName>
</protein>
<evidence type="ECO:0000256" key="8">
    <source>
        <dbReference type="SAM" id="Phobius"/>
    </source>
</evidence>
<keyword evidence="7 8" id="KW-0472">Membrane</keyword>
<feature type="transmembrane region" description="Helical" evidence="8">
    <location>
        <begin position="125"/>
        <end position="145"/>
    </location>
</feature>
<organism evidence="9 10">
    <name type="scientific">Candidatus Ghiorseimicrobium undicola</name>
    <dbReference type="NCBI Taxonomy" id="1974746"/>
    <lineage>
        <taxon>Bacteria</taxon>
        <taxon>Pseudomonadati</taxon>
        <taxon>Candidatus Omnitrophota</taxon>
        <taxon>Candidatus Ghiorseimicrobium</taxon>
    </lineage>
</organism>
<keyword evidence="3" id="KW-1003">Cell membrane</keyword>
<dbReference type="GO" id="GO:0008360">
    <property type="term" value="P:regulation of cell shape"/>
    <property type="evidence" value="ECO:0007669"/>
    <property type="project" value="UniProtKB-KW"/>
</dbReference>
<keyword evidence="4 8" id="KW-0812">Transmembrane</keyword>